<dbReference type="PROSITE" id="PS50005">
    <property type="entry name" value="TPR"/>
    <property type="match status" value="2"/>
</dbReference>
<dbReference type="SUPFAM" id="SSF81901">
    <property type="entry name" value="HCP-like"/>
    <property type="match status" value="1"/>
</dbReference>
<dbReference type="PANTHER" id="PTHR45586:SF1">
    <property type="entry name" value="LIPOPOLYSACCHARIDE ASSEMBLY PROTEIN B"/>
    <property type="match status" value="1"/>
</dbReference>
<dbReference type="InterPro" id="IPR051012">
    <property type="entry name" value="CellSynth/LPSAsmb/PSIAsmb"/>
</dbReference>
<dbReference type="EMBL" id="JBGORW010000001">
    <property type="protein sequence ID" value="MFA3798610.1"/>
    <property type="molecule type" value="Genomic_DNA"/>
</dbReference>
<dbReference type="InterPro" id="IPR011990">
    <property type="entry name" value="TPR-like_helical_dom_sf"/>
</dbReference>
<proteinExistence type="predicted"/>
<dbReference type="Pfam" id="PF13374">
    <property type="entry name" value="TPR_10"/>
    <property type="match status" value="1"/>
</dbReference>
<evidence type="ECO:0000313" key="6">
    <source>
        <dbReference type="EMBL" id="MFA3798610.1"/>
    </source>
</evidence>
<feature type="repeat" description="TPR" evidence="3">
    <location>
        <begin position="128"/>
        <end position="161"/>
    </location>
</feature>
<feature type="signal peptide" evidence="5">
    <location>
        <begin position="1"/>
        <end position="20"/>
    </location>
</feature>
<sequence>MKHKFLVLMILIFSFSIIYAANGDEEFLKANEYYKKNDYSNAEKMFLESIKKGNIRANYNLATLYLNKKEYKKAEKYYLDVLEKGDRKDTELISATIFNLGQLDLEIGEYDKAEYMFKFLADKFPKDTIYSSKLGAFYFVQGKYSEAEKYLKQALNYIKDDKNLENKVKKLLEEIDKKVKK</sequence>
<feature type="chain" id="PRO_5046004526" evidence="5">
    <location>
        <begin position="21"/>
        <end position="181"/>
    </location>
</feature>
<comment type="caution">
    <text evidence="6">The sequence shown here is derived from an EMBL/GenBank/DDBJ whole genome shotgun (WGS) entry which is preliminary data.</text>
</comment>
<dbReference type="SMART" id="SM00028">
    <property type="entry name" value="TPR"/>
    <property type="match status" value="3"/>
</dbReference>
<gene>
    <name evidence="6" type="ORF">ACEG17_00195</name>
</gene>
<dbReference type="InterPro" id="IPR019734">
    <property type="entry name" value="TPR_rpt"/>
</dbReference>
<dbReference type="Gene3D" id="1.25.40.10">
    <property type="entry name" value="Tetratricopeptide repeat domain"/>
    <property type="match status" value="1"/>
</dbReference>
<dbReference type="Pfam" id="PF13424">
    <property type="entry name" value="TPR_12"/>
    <property type="match status" value="1"/>
</dbReference>
<keyword evidence="4" id="KW-0175">Coiled coil</keyword>
<keyword evidence="5" id="KW-0732">Signal</keyword>
<dbReference type="RefSeq" id="WP_372582094.1">
    <property type="nucleotide sequence ID" value="NZ_JBGORW010000001.1"/>
</dbReference>
<protein>
    <submittedName>
        <fullName evidence="6">Tetratricopeptide repeat protein</fullName>
    </submittedName>
</protein>
<keyword evidence="2 3" id="KW-0802">TPR repeat</keyword>
<organism evidence="6 7">
    <name type="scientific">Leptotrichia hongkongensis</name>
    <dbReference type="NCBI Taxonomy" id="554406"/>
    <lineage>
        <taxon>Bacteria</taxon>
        <taxon>Fusobacteriati</taxon>
        <taxon>Fusobacteriota</taxon>
        <taxon>Fusobacteriia</taxon>
        <taxon>Fusobacteriales</taxon>
        <taxon>Leptotrichiaceae</taxon>
        <taxon>Leptotrichia</taxon>
    </lineage>
</organism>
<feature type="coiled-coil region" evidence="4">
    <location>
        <begin position="154"/>
        <end position="181"/>
    </location>
</feature>
<evidence type="ECO:0000256" key="2">
    <source>
        <dbReference type="ARBA" id="ARBA00022803"/>
    </source>
</evidence>
<evidence type="ECO:0000256" key="5">
    <source>
        <dbReference type="SAM" id="SignalP"/>
    </source>
</evidence>
<evidence type="ECO:0000256" key="3">
    <source>
        <dbReference type="PROSITE-ProRule" id="PRU00339"/>
    </source>
</evidence>
<dbReference type="PANTHER" id="PTHR45586">
    <property type="entry name" value="TPR REPEAT-CONTAINING PROTEIN PA4667"/>
    <property type="match status" value="1"/>
</dbReference>
<feature type="repeat" description="TPR" evidence="3">
    <location>
        <begin position="94"/>
        <end position="127"/>
    </location>
</feature>
<evidence type="ECO:0000313" key="7">
    <source>
        <dbReference type="Proteomes" id="UP001571581"/>
    </source>
</evidence>
<name>A0ABV4S459_9FUSO</name>
<dbReference type="Proteomes" id="UP001571581">
    <property type="component" value="Unassembled WGS sequence"/>
</dbReference>
<accession>A0ABV4S459</accession>
<reference evidence="6 7" key="1">
    <citation type="submission" date="2024-07" db="EMBL/GenBank/DDBJ databases">
        <authorList>
            <person name="Li X.-J."/>
            <person name="Wang X."/>
        </authorList>
    </citation>
    <scope>NUCLEOTIDE SEQUENCE [LARGE SCALE GENOMIC DNA]</scope>
    <source>
        <strain evidence="6 7">DSM 23441</strain>
    </source>
</reference>
<keyword evidence="7" id="KW-1185">Reference proteome</keyword>
<evidence type="ECO:0000256" key="4">
    <source>
        <dbReference type="SAM" id="Coils"/>
    </source>
</evidence>
<evidence type="ECO:0000256" key="1">
    <source>
        <dbReference type="ARBA" id="ARBA00022737"/>
    </source>
</evidence>
<keyword evidence="1" id="KW-0677">Repeat</keyword>